<keyword evidence="10" id="KW-1185">Reference proteome</keyword>
<feature type="repeat" description="TPR" evidence="5">
    <location>
        <begin position="160"/>
        <end position="193"/>
    </location>
</feature>
<evidence type="ECO:0000256" key="2">
    <source>
        <dbReference type="ARBA" id="ARBA00022737"/>
    </source>
</evidence>
<evidence type="ECO:0000313" key="10">
    <source>
        <dbReference type="Proteomes" id="UP000034410"/>
    </source>
</evidence>
<dbReference type="GO" id="GO:0017004">
    <property type="term" value="P:cytochrome complex assembly"/>
    <property type="evidence" value="ECO:0007669"/>
    <property type="project" value="UniProtKB-KW"/>
</dbReference>
<evidence type="ECO:0000256" key="3">
    <source>
        <dbReference type="ARBA" id="ARBA00022748"/>
    </source>
</evidence>
<name>A0A0F7JW27_9GAMM</name>
<evidence type="ECO:0000259" key="7">
    <source>
        <dbReference type="Pfam" id="PF23892"/>
    </source>
</evidence>
<evidence type="ECO:0000313" key="9">
    <source>
        <dbReference type="EMBL" id="AKH20711.1"/>
    </source>
</evidence>
<dbReference type="OrthoDB" id="9776053at2"/>
<proteinExistence type="predicted"/>
<dbReference type="EMBL" id="CP011412">
    <property type="protein sequence ID" value="AKH20711.1"/>
    <property type="molecule type" value="Genomic_DNA"/>
</dbReference>
<keyword evidence="2" id="KW-0677">Repeat</keyword>
<feature type="domain" description="Cytochrome c-type biogenesis protein H TPR" evidence="8">
    <location>
        <begin position="149"/>
        <end position="265"/>
    </location>
</feature>
<keyword evidence="6" id="KW-0472">Membrane</keyword>
<dbReference type="RefSeq" id="WP_046859641.1">
    <property type="nucleotide sequence ID" value="NZ_CP011412.1"/>
</dbReference>
<feature type="domain" description="Cytochrome c-type biogenesis protein H Ig-like" evidence="7">
    <location>
        <begin position="308"/>
        <end position="415"/>
    </location>
</feature>
<dbReference type="InterPro" id="IPR019734">
    <property type="entry name" value="TPR_rpt"/>
</dbReference>
<dbReference type="InterPro" id="IPR017560">
    <property type="entry name" value="Cyt_c_biogenesis_CcmI"/>
</dbReference>
<dbReference type="InterPro" id="IPR056412">
    <property type="entry name" value="Ig_CycH"/>
</dbReference>
<evidence type="ECO:0000259" key="8">
    <source>
        <dbReference type="Pfam" id="PF23914"/>
    </source>
</evidence>
<dbReference type="PROSITE" id="PS50005">
    <property type="entry name" value="TPR"/>
    <property type="match status" value="1"/>
</dbReference>
<reference evidence="9 10" key="1">
    <citation type="journal article" date="2015" name="Genome Announc.">
        <title>Complete Genome Sequence of Sedimenticola thiotaurini Strain SIP-G1, a Polyphosphate- and Polyhydroxyalkanoate-Accumulating Sulfur-Oxidizing Gammaproteobacterium Isolated from Salt Marsh Sediments.</title>
        <authorList>
            <person name="Flood B.E."/>
            <person name="Jones D.S."/>
            <person name="Bailey J.V."/>
        </authorList>
    </citation>
    <scope>NUCLEOTIDE SEQUENCE [LARGE SCALE GENOMIC DNA]</scope>
    <source>
        <strain evidence="9 10">SIP-G1</strain>
    </source>
</reference>
<dbReference type="PATRIC" id="fig|1543721.4.peg.2172"/>
<evidence type="ECO:0000256" key="5">
    <source>
        <dbReference type="PROSITE-ProRule" id="PRU00339"/>
    </source>
</evidence>
<keyword evidence="6" id="KW-0812">Transmembrane</keyword>
<evidence type="ECO:0000256" key="1">
    <source>
        <dbReference type="ARBA" id="ARBA00004196"/>
    </source>
</evidence>
<evidence type="ECO:0000256" key="6">
    <source>
        <dbReference type="SAM" id="Phobius"/>
    </source>
</evidence>
<keyword evidence="4 5" id="KW-0802">TPR repeat</keyword>
<dbReference type="InterPro" id="IPR051263">
    <property type="entry name" value="C-type_cytochrome_biogenesis"/>
</dbReference>
<protein>
    <submittedName>
        <fullName evidence="9">Uncharacterized protein</fullName>
    </submittedName>
</protein>
<feature type="transmembrane region" description="Helical" evidence="6">
    <location>
        <begin position="99"/>
        <end position="119"/>
    </location>
</feature>
<dbReference type="Gene3D" id="1.25.40.10">
    <property type="entry name" value="Tetratricopeptide repeat domain"/>
    <property type="match status" value="1"/>
</dbReference>
<dbReference type="GO" id="GO:0005886">
    <property type="term" value="C:plasma membrane"/>
    <property type="evidence" value="ECO:0007669"/>
    <property type="project" value="TreeGrafter"/>
</dbReference>
<dbReference type="PANTHER" id="PTHR47870:SF4">
    <property type="entry name" value="CYTOCHROME C-TYPE BIOGENESIS PROTEIN CYCH"/>
    <property type="match status" value="1"/>
</dbReference>
<dbReference type="SUPFAM" id="SSF48452">
    <property type="entry name" value="TPR-like"/>
    <property type="match status" value="1"/>
</dbReference>
<dbReference type="Pfam" id="PF23892">
    <property type="entry name" value="Ig_CycH"/>
    <property type="match status" value="1"/>
</dbReference>
<dbReference type="AlphaFoldDB" id="A0A0F7JW27"/>
<gene>
    <name evidence="9" type="ORF">AAY24_10475</name>
</gene>
<sequence length="419" mass="44395">MIVFWIVTAVMILIALAFIAPSLLRASELPDSDRDTQNVIIARERLAELKSEHEAGSLSEEEYEQTRLELEQALLIDLDSGSGDSADTAAPKSTGSSPFALLFSALFIVGATLSVYFYLGTPQLVDGEALVAQQQDGELPSIDEMLGMLEARLAQNPEDAEGWYLLGRTHMAMKEYQKAATAFDKVNQLVSDQPSILLALADALAMSAGGDLQGRPAELIRRAVSLAPDDQTALWLAGMVESQSGNPALALQHLRHLKPMLAADPDATQQVDRLIAATEQQLANLAPGAAPEQTAQAEPAAAPSGAAITARITLSEELAERVKPDEILFIYARALSGPKMPLAAVRMRASDLPATVELNEAQAMVPGMSLARFPQVVVGARISQSGNAIAASGDLLGEVSPVTVSDDAVVELVIDSVVP</sequence>
<dbReference type="PANTHER" id="PTHR47870">
    <property type="entry name" value="CYTOCHROME C-TYPE BIOGENESIS PROTEIN CCMH"/>
    <property type="match status" value="1"/>
</dbReference>
<keyword evidence="3" id="KW-0201">Cytochrome c-type biogenesis</keyword>
<keyword evidence="6" id="KW-1133">Transmembrane helix</keyword>
<comment type="subcellular location">
    <subcellularLocation>
        <location evidence="1">Cell envelope</location>
    </subcellularLocation>
</comment>
<dbReference type="KEGG" id="seds:AAY24_10475"/>
<dbReference type="InterPro" id="IPR011990">
    <property type="entry name" value="TPR-like_helical_dom_sf"/>
</dbReference>
<accession>A0A0F7JW27</accession>
<evidence type="ECO:0000256" key="4">
    <source>
        <dbReference type="ARBA" id="ARBA00022803"/>
    </source>
</evidence>
<organism evidence="9 10">
    <name type="scientific">Sedimenticola thiotaurini</name>
    <dbReference type="NCBI Taxonomy" id="1543721"/>
    <lineage>
        <taxon>Bacteria</taxon>
        <taxon>Pseudomonadati</taxon>
        <taxon>Pseudomonadota</taxon>
        <taxon>Gammaproteobacteria</taxon>
        <taxon>Chromatiales</taxon>
        <taxon>Sedimenticolaceae</taxon>
        <taxon>Sedimenticola</taxon>
    </lineage>
</organism>
<dbReference type="InterPro" id="IPR056413">
    <property type="entry name" value="TPR_CcmH_CycH"/>
</dbReference>
<dbReference type="GO" id="GO:0030313">
    <property type="term" value="C:cell envelope"/>
    <property type="evidence" value="ECO:0007669"/>
    <property type="project" value="UniProtKB-SubCell"/>
</dbReference>
<dbReference type="Pfam" id="PF23914">
    <property type="entry name" value="TPR_CcmH_CycH"/>
    <property type="match status" value="1"/>
</dbReference>
<dbReference type="Proteomes" id="UP000034410">
    <property type="component" value="Chromosome"/>
</dbReference>
<dbReference type="NCBIfam" id="TIGR03142">
    <property type="entry name" value="cytochro_ccmI"/>
    <property type="match status" value="1"/>
</dbReference>